<sequence length="105" mass="12629">MFASYKVHFPEEKLRQLFKYYPDIFDKDRLKNELYIIYADPLKYFAPLEFIDFIFKNELQEVYQEVTKLIQLVLTIPATTASSERLEYLFLAVAYPEFFFFLGAL</sequence>
<protein>
    <submittedName>
        <fullName evidence="1">Uncharacterized protein</fullName>
    </submittedName>
</protein>
<accession>A0A2S2RA51</accession>
<dbReference type="EMBL" id="GGMS01017723">
    <property type="protein sequence ID" value="MBY86926.1"/>
    <property type="molecule type" value="Transcribed_RNA"/>
</dbReference>
<gene>
    <name evidence="1" type="ORF">g.113337</name>
</gene>
<evidence type="ECO:0000313" key="1">
    <source>
        <dbReference type="EMBL" id="MBY86926.1"/>
    </source>
</evidence>
<reference evidence="1" key="1">
    <citation type="submission" date="2018-04" db="EMBL/GenBank/DDBJ databases">
        <title>Transcriptome assembly of Sipha flava.</title>
        <authorList>
            <person name="Scully E.D."/>
            <person name="Geib S.M."/>
            <person name="Palmer N.A."/>
            <person name="Koch K."/>
            <person name="Bradshaw J."/>
            <person name="Heng-Moss T."/>
            <person name="Sarath G."/>
        </authorList>
    </citation>
    <scope>NUCLEOTIDE SEQUENCE</scope>
</reference>
<proteinExistence type="predicted"/>
<dbReference type="OrthoDB" id="6591897at2759"/>
<name>A0A2S2RA51_9HEMI</name>
<organism evidence="1">
    <name type="scientific">Sipha flava</name>
    <name type="common">yellow sugarcane aphid</name>
    <dbReference type="NCBI Taxonomy" id="143950"/>
    <lineage>
        <taxon>Eukaryota</taxon>
        <taxon>Metazoa</taxon>
        <taxon>Ecdysozoa</taxon>
        <taxon>Arthropoda</taxon>
        <taxon>Hexapoda</taxon>
        <taxon>Insecta</taxon>
        <taxon>Pterygota</taxon>
        <taxon>Neoptera</taxon>
        <taxon>Paraneoptera</taxon>
        <taxon>Hemiptera</taxon>
        <taxon>Sternorrhyncha</taxon>
        <taxon>Aphidomorpha</taxon>
        <taxon>Aphidoidea</taxon>
        <taxon>Aphididae</taxon>
        <taxon>Sipha</taxon>
    </lineage>
</organism>
<dbReference type="AlphaFoldDB" id="A0A2S2RA51"/>